<dbReference type="InterPro" id="IPR025420">
    <property type="entry name" value="DUF4143"/>
</dbReference>
<accession>A0A1F7UH47</accession>
<reference evidence="3 4" key="1">
    <citation type="journal article" date="2016" name="Nat. Commun.">
        <title>Thousands of microbial genomes shed light on interconnected biogeochemical processes in an aquifer system.</title>
        <authorList>
            <person name="Anantharaman K."/>
            <person name="Brown C.T."/>
            <person name="Hug L.A."/>
            <person name="Sharon I."/>
            <person name="Castelle C.J."/>
            <person name="Probst A.J."/>
            <person name="Thomas B.C."/>
            <person name="Singh A."/>
            <person name="Wilkins M.J."/>
            <person name="Karaoz U."/>
            <person name="Brodie E.L."/>
            <person name="Williams K.H."/>
            <person name="Hubbard S.S."/>
            <person name="Banfield J.F."/>
        </authorList>
    </citation>
    <scope>NUCLEOTIDE SEQUENCE [LARGE SCALE GENOMIC DNA]</scope>
</reference>
<sequence>MYTRLLKPLPRKSFFLFGPRGTGKTTWLKSQFPRALFFDLLDSEVYNDLLANPSRLARMIPDQWREPVVLDEVQRVPALLHEVHRLIESRKLTFALTGSSARKLRGKDVNLLAGRAHTLFMYPLTAQELENDFDLGHALRFGHLPAIFQETDKEKYLASYVTTYLREEVQQEGLTRNLAAFTRFLEVASFSQAQLLNVSSVARESAVERKVVENYFSILEDLLIAERVPVFQKKAKRRTIQHPKFYFFDAGVYRAVRPRGPLDTPEDIDGAALETAVRQEIKAVNDYGGYGYRLYYWRTASGREVDIVLYGERGIVAIEVKRSARVNQESLQGLTSFLDEYPQTRAYLVHGGDREMWEGNIHVMPAEAFIRQAPHILEGT</sequence>
<dbReference type="AlphaFoldDB" id="A0A1F7UH47"/>
<proteinExistence type="predicted"/>
<dbReference type="PANTHER" id="PTHR43566:SF2">
    <property type="entry name" value="DUF4143 DOMAIN-CONTAINING PROTEIN"/>
    <property type="match status" value="1"/>
</dbReference>
<dbReference type="Pfam" id="PF13173">
    <property type="entry name" value="AAA_14"/>
    <property type="match status" value="1"/>
</dbReference>
<evidence type="ECO:0000313" key="3">
    <source>
        <dbReference type="EMBL" id="OGL77034.1"/>
    </source>
</evidence>
<dbReference type="EMBL" id="MGEF01000067">
    <property type="protein sequence ID" value="OGL77034.1"/>
    <property type="molecule type" value="Genomic_DNA"/>
</dbReference>
<dbReference type="InterPro" id="IPR041682">
    <property type="entry name" value="AAA_14"/>
</dbReference>
<dbReference type="STRING" id="1802397.A3J43_04220"/>
<evidence type="ECO:0000259" key="2">
    <source>
        <dbReference type="Pfam" id="PF13635"/>
    </source>
</evidence>
<feature type="domain" description="DUF4143" evidence="2">
    <location>
        <begin position="167"/>
        <end position="323"/>
    </location>
</feature>
<dbReference type="InterPro" id="IPR027417">
    <property type="entry name" value="P-loop_NTPase"/>
</dbReference>
<gene>
    <name evidence="3" type="ORF">A3J43_04220</name>
</gene>
<evidence type="ECO:0000313" key="4">
    <source>
        <dbReference type="Proteomes" id="UP000176604"/>
    </source>
</evidence>
<dbReference type="Pfam" id="PF13635">
    <property type="entry name" value="DUF4143"/>
    <property type="match status" value="1"/>
</dbReference>
<protein>
    <submittedName>
        <fullName evidence="3">ATPase</fullName>
    </submittedName>
</protein>
<organism evidence="3 4">
    <name type="scientific">Candidatus Uhrbacteria bacterium RIFCSPHIGHO2_12_FULL_54_23</name>
    <dbReference type="NCBI Taxonomy" id="1802397"/>
    <lineage>
        <taxon>Bacteria</taxon>
        <taxon>Candidatus Uhriibacteriota</taxon>
    </lineage>
</organism>
<feature type="domain" description="AAA" evidence="1">
    <location>
        <begin position="11"/>
        <end position="129"/>
    </location>
</feature>
<name>A0A1F7UH47_9BACT</name>
<evidence type="ECO:0000259" key="1">
    <source>
        <dbReference type="Pfam" id="PF13173"/>
    </source>
</evidence>
<dbReference type="Proteomes" id="UP000176604">
    <property type="component" value="Unassembled WGS sequence"/>
</dbReference>
<dbReference type="PANTHER" id="PTHR43566">
    <property type="entry name" value="CONSERVED PROTEIN"/>
    <property type="match status" value="1"/>
</dbReference>
<comment type="caution">
    <text evidence="3">The sequence shown here is derived from an EMBL/GenBank/DDBJ whole genome shotgun (WGS) entry which is preliminary data.</text>
</comment>
<dbReference type="SUPFAM" id="SSF52540">
    <property type="entry name" value="P-loop containing nucleoside triphosphate hydrolases"/>
    <property type="match status" value="1"/>
</dbReference>